<dbReference type="InterPro" id="IPR007627">
    <property type="entry name" value="RNA_pol_sigma70_r2"/>
</dbReference>
<feature type="domain" description="RNA polymerase sigma-70 region 2" evidence="7">
    <location>
        <begin position="38"/>
        <end position="103"/>
    </location>
</feature>
<comment type="similarity">
    <text evidence="6">Belongs to the sigma-70 factor family. SigI subfamily.</text>
</comment>
<keyword evidence="6" id="KW-0346">Stress response</keyword>
<reference evidence="8 9" key="1">
    <citation type="submission" date="2018-08" db="EMBL/GenBank/DDBJ databases">
        <title>Bacillus chawlae sp. nov., Bacillus glennii sp. nov., and Bacillus saganii sp. nov. Isolated from the Vehicle Assembly Building at Kennedy Space Center where the Viking Spacecraft were Assembled.</title>
        <authorList>
            <person name="Seuylemezian A."/>
            <person name="Vaishampayan P."/>
        </authorList>
    </citation>
    <scope>NUCLEOTIDE SEQUENCE [LARGE SCALE GENOMIC DNA]</scope>
    <source>
        <strain evidence="8 9">V47-23a</strain>
    </source>
</reference>
<dbReference type="EMBL" id="QVTE01000008">
    <property type="protein sequence ID" value="RFU70985.1"/>
    <property type="molecule type" value="Genomic_DNA"/>
</dbReference>
<dbReference type="RefSeq" id="WP_117325213.1">
    <property type="nucleotide sequence ID" value="NZ_QVTE01000008.1"/>
</dbReference>
<keyword evidence="3 6" id="KW-0731">Sigma factor</keyword>
<evidence type="ECO:0000259" key="7">
    <source>
        <dbReference type="Pfam" id="PF04542"/>
    </source>
</evidence>
<evidence type="ECO:0000256" key="6">
    <source>
        <dbReference type="HAMAP-Rule" id="MF_02064"/>
    </source>
</evidence>
<dbReference type="PIRSF" id="PIRSF038953">
    <property type="entry name" value="SigI"/>
    <property type="match status" value="1"/>
</dbReference>
<name>A0A372LS16_9BACI</name>
<dbReference type="HAMAP" id="MF_02064">
    <property type="entry name" value="Sigma70_SigI"/>
    <property type="match status" value="1"/>
</dbReference>
<protein>
    <recommendedName>
        <fullName evidence="6">RNA polymerase sigma factor SigI</fullName>
    </recommendedName>
</protein>
<dbReference type="NCBIfam" id="NF006172">
    <property type="entry name" value="PRK08311.1-3"/>
    <property type="match status" value="1"/>
</dbReference>
<dbReference type="AlphaFoldDB" id="A0A372LS16"/>
<dbReference type="PANTHER" id="PTHR30385">
    <property type="entry name" value="SIGMA FACTOR F FLAGELLAR"/>
    <property type="match status" value="1"/>
</dbReference>
<evidence type="ECO:0000256" key="1">
    <source>
        <dbReference type="ARBA" id="ARBA00022490"/>
    </source>
</evidence>
<dbReference type="GO" id="GO:0003677">
    <property type="term" value="F:DNA binding"/>
    <property type="evidence" value="ECO:0007669"/>
    <property type="project" value="UniProtKB-UniRule"/>
</dbReference>
<evidence type="ECO:0000313" key="9">
    <source>
        <dbReference type="Proteomes" id="UP000264541"/>
    </source>
</evidence>
<dbReference type="NCBIfam" id="TIGR02937">
    <property type="entry name" value="sigma70-ECF"/>
    <property type="match status" value="1"/>
</dbReference>
<evidence type="ECO:0000313" key="8">
    <source>
        <dbReference type="EMBL" id="RFU70985.1"/>
    </source>
</evidence>
<comment type="activity regulation">
    <text evidence="6">Negatively regulated by the anti-sigma-I factor RsgI.</text>
</comment>
<dbReference type="Proteomes" id="UP000264541">
    <property type="component" value="Unassembled WGS sequence"/>
</dbReference>
<evidence type="ECO:0000256" key="5">
    <source>
        <dbReference type="ARBA" id="ARBA00023163"/>
    </source>
</evidence>
<dbReference type="NCBIfam" id="TIGR02895">
    <property type="entry name" value="spore_sigI"/>
    <property type="match status" value="1"/>
</dbReference>
<keyword evidence="9" id="KW-1185">Reference proteome</keyword>
<dbReference type="InterPro" id="IPR014284">
    <property type="entry name" value="RNA_pol_sigma-70_dom"/>
</dbReference>
<sequence length="247" mass="29102">MFSMLFTPLKRKRNIEDTVLKIQAGNKELREEILVSFKPFIAKTVSSVCRRYITESDDEFSIGLIAFNDAIDKFVPAKGHSLLAFAETIIKRRVIDYLRSQSRKQDVLLDYKFEDEQELSESYLETEKSMQQFRIVQDAEKRKDEILLYQNKLLEFDLVFDDLAENSPKHEDARRNAISIARLIVEDAELRGILFEKKRLPVKQLEQRVKVSRKTIERNRKYIIAISVILHGEFFYLKDYIKGVLEE</sequence>
<dbReference type="Gene3D" id="1.10.1740.10">
    <property type="match status" value="1"/>
</dbReference>
<keyword evidence="4 6" id="KW-0238">DNA-binding</keyword>
<keyword evidence="2 6" id="KW-0805">Transcription regulation</keyword>
<comment type="subcellular location">
    <subcellularLocation>
        <location evidence="6">Cytoplasm</location>
    </subcellularLocation>
</comment>
<comment type="caution">
    <text evidence="8">The sequence shown here is derived from an EMBL/GenBank/DDBJ whole genome shotgun (WGS) entry which is preliminary data.</text>
</comment>
<dbReference type="SUPFAM" id="SSF88946">
    <property type="entry name" value="Sigma2 domain of RNA polymerase sigma factors"/>
    <property type="match status" value="1"/>
</dbReference>
<feature type="short sequence motif" description="Polymerase core binding" evidence="6">
    <location>
        <begin position="58"/>
        <end position="71"/>
    </location>
</feature>
<accession>A0A372LS16</accession>
<keyword evidence="5 6" id="KW-0804">Transcription</keyword>
<evidence type="ECO:0000256" key="2">
    <source>
        <dbReference type="ARBA" id="ARBA00023015"/>
    </source>
</evidence>
<dbReference type="OrthoDB" id="3190733at2"/>
<gene>
    <name evidence="6 8" type="primary">sigI</name>
    <name evidence="8" type="ORF">D0469_03310</name>
</gene>
<dbReference type="GO" id="GO:0005737">
    <property type="term" value="C:cytoplasm"/>
    <property type="evidence" value="ECO:0007669"/>
    <property type="project" value="UniProtKB-SubCell"/>
</dbReference>
<dbReference type="PANTHER" id="PTHR30385:SF6">
    <property type="entry name" value="RNA POLYMERASE SIGMA FACTOR SIGI"/>
    <property type="match status" value="1"/>
</dbReference>
<dbReference type="InterPro" id="IPR013325">
    <property type="entry name" value="RNA_pol_sigma_r2"/>
</dbReference>
<dbReference type="GO" id="GO:0016987">
    <property type="term" value="F:sigma factor activity"/>
    <property type="evidence" value="ECO:0007669"/>
    <property type="project" value="UniProtKB-UniRule"/>
</dbReference>
<proteinExistence type="inferred from homology"/>
<feature type="DNA-binding region" description="H-T-H motif" evidence="6">
    <location>
        <begin position="202"/>
        <end position="221"/>
    </location>
</feature>
<comment type="function">
    <text evidence="6">Sigma factors are initiation factors that promote the attachment of RNA polymerase to specific initiation sites and are then released.</text>
</comment>
<dbReference type="InterPro" id="IPR014244">
    <property type="entry name" value="RNA_pol_sigma-I"/>
</dbReference>
<evidence type="ECO:0000256" key="4">
    <source>
        <dbReference type="ARBA" id="ARBA00023125"/>
    </source>
</evidence>
<dbReference type="GO" id="GO:0006352">
    <property type="term" value="P:DNA-templated transcription initiation"/>
    <property type="evidence" value="ECO:0007669"/>
    <property type="project" value="UniProtKB-UniRule"/>
</dbReference>
<evidence type="ECO:0000256" key="3">
    <source>
        <dbReference type="ARBA" id="ARBA00023082"/>
    </source>
</evidence>
<dbReference type="Pfam" id="PF04542">
    <property type="entry name" value="Sigma70_r2"/>
    <property type="match status" value="1"/>
</dbReference>
<keyword evidence="1 6" id="KW-0963">Cytoplasm</keyword>
<comment type="subunit">
    <text evidence="6">Interacts with RsgI.</text>
</comment>
<organism evidence="8 9">
    <name type="scientific">Peribacillus saganii</name>
    <dbReference type="NCBI Taxonomy" id="2303992"/>
    <lineage>
        <taxon>Bacteria</taxon>
        <taxon>Bacillati</taxon>
        <taxon>Bacillota</taxon>
        <taxon>Bacilli</taxon>
        <taxon>Bacillales</taxon>
        <taxon>Bacillaceae</taxon>
        <taxon>Peribacillus</taxon>
    </lineage>
</organism>